<feature type="compositionally biased region" description="Basic and acidic residues" evidence="6">
    <location>
        <begin position="397"/>
        <end position="407"/>
    </location>
</feature>
<name>A0A1J3CF66_NOCCA</name>
<evidence type="ECO:0000256" key="1">
    <source>
        <dbReference type="ARBA" id="ARBA00022723"/>
    </source>
</evidence>
<reference evidence="8" key="1">
    <citation type="submission" date="2016-07" db="EMBL/GenBank/DDBJ databases">
        <title>De novo transcriptome assembly of four accessions of the metal hyperaccumulator plant Noccaea caerulescens.</title>
        <authorList>
            <person name="Blande D."/>
            <person name="Halimaa P."/>
            <person name="Tervahauta A.I."/>
            <person name="Aarts M.G."/>
            <person name="Karenlampi S.O."/>
        </authorList>
    </citation>
    <scope>NUCLEOTIDE SEQUENCE</scope>
</reference>
<evidence type="ECO:0000256" key="5">
    <source>
        <dbReference type="PROSITE-ProRule" id="PRU00723"/>
    </source>
</evidence>
<feature type="compositionally biased region" description="Basic residues" evidence="6">
    <location>
        <begin position="168"/>
        <end position="178"/>
    </location>
</feature>
<dbReference type="EMBL" id="GEVI01025693">
    <property type="protein sequence ID" value="JAU06627.1"/>
    <property type="molecule type" value="Transcribed_RNA"/>
</dbReference>
<dbReference type="PANTHER" id="PTHR12620">
    <property type="entry name" value="U2 SNRNP AUXILIARY FACTOR, SMALL SUBUNIT"/>
    <property type="match status" value="1"/>
</dbReference>
<keyword evidence="2" id="KW-0677">Repeat</keyword>
<evidence type="ECO:0000256" key="3">
    <source>
        <dbReference type="ARBA" id="ARBA00022771"/>
    </source>
</evidence>
<feature type="compositionally biased region" description="Basic and acidic residues" evidence="6">
    <location>
        <begin position="358"/>
        <end position="368"/>
    </location>
</feature>
<feature type="compositionally biased region" description="Basic and acidic residues" evidence="6">
    <location>
        <begin position="106"/>
        <end position="130"/>
    </location>
</feature>
<protein>
    <submittedName>
        <fullName evidence="8">Zinc finger CCCH domain-containing protein 5</fullName>
    </submittedName>
</protein>
<dbReference type="InterPro" id="IPR009145">
    <property type="entry name" value="U2AF_small"/>
</dbReference>
<evidence type="ECO:0000259" key="7">
    <source>
        <dbReference type="PROSITE" id="PS50103"/>
    </source>
</evidence>
<sequence length="422" mass="49980">MKSRLKTCSRGSACNFLHCFRNPGGDYEWADHDKPPPRFWIHKMTALFGYSDEDSNHMEREYSGTSNDLRSDRPTVSHRQPSRSSRSRDYEHVNIGSEPSYRSRKNHGDTRDSTRGHKLSRHDENSHDGDESPSGTRDGRLEKEMYKEHRYAKDTSHRESKWSEHSPGHRVIRKRIHGRYADDNSPDGDYDARNETGHKRKSSRRYSRRGSDSEDEEDTRTHRSSSDRRSKKDNREGSSADQEESHEHDRVYAVGDKPPRERSKHRRERSSSRYSHEEHSTESRHRQRKGSDRRDDGANERKRSVETSPREYESDKDRDKSKQRHRYKTRDPDVDGSRKRKRRGRSSGSGDSVQESQELNRNRKRENESVSSSDESSDRETYKERPHRRNKRRRSQHSHDQTPKIPEESEEDEGEIERWRPM</sequence>
<feature type="compositionally biased region" description="Basic and acidic residues" evidence="6">
    <location>
        <begin position="219"/>
        <end position="261"/>
    </location>
</feature>
<evidence type="ECO:0000256" key="6">
    <source>
        <dbReference type="SAM" id="MobiDB-lite"/>
    </source>
</evidence>
<feature type="compositionally biased region" description="Basic and acidic residues" evidence="6">
    <location>
        <begin position="137"/>
        <end position="167"/>
    </location>
</feature>
<dbReference type="GO" id="GO:0008270">
    <property type="term" value="F:zinc ion binding"/>
    <property type="evidence" value="ECO:0007669"/>
    <property type="project" value="UniProtKB-KW"/>
</dbReference>
<feature type="compositionally biased region" description="Basic residues" evidence="6">
    <location>
        <begin position="385"/>
        <end position="396"/>
    </location>
</feature>
<evidence type="ECO:0000256" key="2">
    <source>
        <dbReference type="ARBA" id="ARBA00022737"/>
    </source>
</evidence>
<feature type="compositionally biased region" description="Basic residues" evidence="6">
    <location>
        <begin position="198"/>
        <end position="208"/>
    </location>
</feature>
<evidence type="ECO:0000313" key="8">
    <source>
        <dbReference type="EMBL" id="JAU06627.1"/>
    </source>
</evidence>
<keyword evidence="1 5" id="KW-0479">Metal-binding</keyword>
<dbReference type="GO" id="GO:0003723">
    <property type="term" value="F:RNA binding"/>
    <property type="evidence" value="ECO:0007669"/>
    <property type="project" value="InterPro"/>
</dbReference>
<gene>
    <name evidence="8" type="ORF">GA_TR1811_c0_g1_i1_g.5576</name>
</gene>
<dbReference type="GO" id="GO:0089701">
    <property type="term" value="C:U2AF complex"/>
    <property type="evidence" value="ECO:0007669"/>
    <property type="project" value="InterPro"/>
</dbReference>
<evidence type="ECO:0000256" key="4">
    <source>
        <dbReference type="ARBA" id="ARBA00022833"/>
    </source>
</evidence>
<organism evidence="8">
    <name type="scientific">Noccaea caerulescens</name>
    <name type="common">Alpine penny-cress</name>
    <name type="synonym">Thlaspi caerulescens</name>
    <dbReference type="NCBI Taxonomy" id="107243"/>
    <lineage>
        <taxon>Eukaryota</taxon>
        <taxon>Viridiplantae</taxon>
        <taxon>Streptophyta</taxon>
        <taxon>Embryophyta</taxon>
        <taxon>Tracheophyta</taxon>
        <taxon>Spermatophyta</taxon>
        <taxon>Magnoliopsida</taxon>
        <taxon>eudicotyledons</taxon>
        <taxon>Gunneridae</taxon>
        <taxon>Pentapetalae</taxon>
        <taxon>rosids</taxon>
        <taxon>malvids</taxon>
        <taxon>Brassicales</taxon>
        <taxon>Brassicaceae</taxon>
        <taxon>Coluteocarpeae</taxon>
        <taxon>Noccaea</taxon>
    </lineage>
</organism>
<keyword evidence="3 5" id="KW-0863">Zinc-finger</keyword>
<dbReference type="PROSITE" id="PS50103">
    <property type="entry name" value="ZF_C3H1"/>
    <property type="match status" value="1"/>
</dbReference>
<feature type="compositionally biased region" description="Basic and acidic residues" evidence="6">
    <location>
        <begin position="269"/>
        <end position="320"/>
    </location>
</feature>
<keyword evidence="4 5" id="KW-0862">Zinc</keyword>
<feature type="domain" description="C3H1-type" evidence="7">
    <location>
        <begin position="1"/>
        <end position="21"/>
    </location>
</feature>
<proteinExistence type="predicted"/>
<feature type="zinc finger region" description="C3H1-type" evidence="5">
    <location>
        <begin position="1"/>
        <end position="21"/>
    </location>
</feature>
<dbReference type="InterPro" id="IPR000571">
    <property type="entry name" value="Znf_CCCH"/>
</dbReference>
<dbReference type="GO" id="GO:0000398">
    <property type="term" value="P:mRNA splicing, via spliceosome"/>
    <property type="evidence" value="ECO:0007669"/>
    <property type="project" value="InterPro"/>
</dbReference>
<dbReference type="AlphaFoldDB" id="A0A1J3CF66"/>
<accession>A0A1J3CF66</accession>
<feature type="region of interest" description="Disordered" evidence="6">
    <location>
        <begin position="57"/>
        <end position="422"/>
    </location>
</feature>